<sequence>MHEDSLDAGDSQDQADQLVQPLRASLGDRSPDLRPGNQGDCLRTIEGHQTERDIAPVLDVCSPATEHDDSSVTGTLQAADADLKTGLYHRLDRHAEGVASPFAMLAQEFISLLGGTTPSDIQQHPSGLTLVHEISRHQLDGDRLTHIYGDTPSVAAPLGELDWIRGNPV</sequence>
<evidence type="ECO:0000313" key="3">
    <source>
        <dbReference type="Proteomes" id="UP000580910"/>
    </source>
</evidence>
<organism evidence="2 3">
    <name type="scientific">Nocardioides ginsengisegetis</name>
    <dbReference type="NCBI Taxonomy" id="661491"/>
    <lineage>
        <taxon>Bacteria</taxon>
        <taxon>Bacillati</taxon>
        <taxon>Actinomycetota</taxon>
        <taxon>Actinomycetes</taxon>
        <taxon>Propionibacteriales</taxon>
        <taxon>Nocardioidaceae</taxon>
        <taxon>Nocardioides</taxon>
    </lineage>
</organism>
<name>A0A7W3J2A5_9ACTN</name>
<evidence type="ECO:0000256" key="1">
    <source>
        <dbReference type="SAM" id="MobiDB-lite"/>
    </source>
</evidence>
<proteinExistence type="predicted"/>
<protein>
    <submittedName>
        <fullName evidence="2">Uncharacterized protein</fullName>
    </submittedName>
</protein>
<dbReference type="Proteomes" id="UP000580910">
    <property type="component" value="Unassembled WGS sequence"/>
</dbReference>
<dbReference type="EMBL" id="JACGXA010000001">
    <property type="protein sequence ID" value="MBA8804875.1"/>
    <property type="molecule type" value="Genomic_DNA"/>
</dbReference>
<comment type="caution">
    <text evidence="2">The sequence shown here is derived from an EMBL/GenBank/DDBJ whole genome shotgun (WGS) entry which is preliminary data.</text>
</comment>
<dbReference type="AlphaFoldDB" id="A0A7W3J2A5"/>
<keyword evidence="3" id="KW-1185">Reference proteome</keyword>
<accession>A0A7W3J2A5</accession>
<reference evidence="2 3" key="1">
    <citation type="submission" date="2020-07" db="EMBL/GenBank/DDBJ databases">
        <title>Sequencing the genomes of 1000 actinobacteria strains.</title>
        <authorList>
            <person name="Klenk H.-P."/>
        </authorList>
    </citation>
    <scope>NUCLEOTIDE SEQUENCE [LARGE SCALE GENOMIC DNA]</scope>
    <source>
        <strain evidence="2 3">DSM 21349</strain>
    </source>
</reference>
<evidence type="ECO:0000313" key="2">
    <source>
        <dbReference type="EMBL" id="MBA8804875.1"/>
    </source>
</evidence>
<gene>
    <name evidence="2" type="ORF">FB382_003166</name>
</gene>
<feature type="region of interest" description="Disordered" evidence="1">
    <location>
        <begin position="1"/>
        <end position="40"/>
    </location>
</feature>